<organism evidence="1 2">
    <name type="scientific">Naganishia vaughanmartiniae</name>
    <dbReference type="NCBI Taxonomy" id="1424756"/>
    <lineage>
        <taxon>Eukaryota</taxon>
        <taxon>Fungi</taxon>
        <taxon>Dikarya</taxon>
        <taxon>Basidiomycota</taxon>
        <taxon>Agaricomycotina</taxon>
        <taxon>Tremellomycetes</taxon>
        <taxon>Filobasidiales</taxon>
        <taxon>Filobasidiaceae</taxon>
        <taxon>Naganishia</taxon>
    </lineage>
</organism>
<proteinExistence type="predicted"/>
<evidence type="ECO:0000313" key="2">
    <source>
        <dbReference type="Proteomes" id="UP001243375"/>
    </source>
</evidence>
<comment type="caution">
    <text evidence="1">The sequence shown here is derived from an EMBL/GenBank/DDBJ whole genome shotgun (WGS) entry which is preliminary data.</text>
</comment>
<gene>
    <name evidence="1" type="ORF">QFC22_003736</name>
</gene>
<keyword evidence="2" id="KW-1185">Reference proteome</keyword>
<accession>A0ACC2X5D9</accession>
<protein>
    <submittedName>
        <fullName evidence="1">Uncharacterized protein</fullName>
    </submittedName>
</protein>
<reference evidence="1" key="1">
    <citation type="submission" date="2023-04" db="EMBL/GenBank/DDBJ databases">
        <title>Draft Genome sequencing of Naganishia species isolated from polar environments using Oxford Nanopore Technology.</title>
        <authorList>
            <person name="Leo P."/>
            <person name="Venkateswaran K."/>
        </authorList>
    </citation>
    <scope>NUCLEOTIDE SEQUENCE</scope>
    <source>
        <strain evidence="1">MNA-CCFEE 5425</strain>
    </source>
</reference>
<dbReference type="Proteomes" id="UP001243375">
    <property type="component" value="Unassembled WGS sequence"/>
</dbReference>
<sequence>MDEWEKSKDVGEAFSPARRLQDRIALPVHETTHETIHETVNGDRGQGVQRVAEGMMLEGLGSPFDSQRRTRGKRKADDLTHSDHDAASPSHANTKTPLPPGPPPRQPTLLDYVPVNDLPEWEWWYEPAPPAFPPESAGQQSESQSQSQSQSIRESLRRSWNSDNERAPPTVRQTGIGVSVSRNAAQTAIATRTGTSAGNEKYRHEQVNNRRTIQMASYITDPSIAPTPTPSSNSHNQDSSAGGPARGTAYEADGRMFRRMPVVLPNLDHERMKLLTNANVNVNGVREAGMGGVGGKATKGALLGGKRGTKAHPQVEGAANKRVMQLQNVQPQRQHRPQQQVRPIKSFLPIPLLGVPESSEGVNNATQDVEGTGTGTGTGNDSIMDMDDISMAESSHMGHQSTAVDISVVESTRVEHHTPVADVPEAMPAAAGHPMIFIEGRAAMFPSPVAAPSKPAGFTPVVLSKAEMDRRRILSDPARYGRHYEIIEEVGVRHFEELPDVC</sequence>
<name>A0ACC2X5D9_9TREE</name>
<evidence type="ECO:0000313" key="1">
    <source>
        <dbReference type="EMBL" id="KAJ9119244.1"/>
    </source>
</evidence>
<dbReference type="EMBL" id="JASBWU010000009">
    <property type="protein sequence ID" value="KAJ9119244.1"/>
    <property type="molecule type" value="Genomic_DNA"/>
</dbReference>